<protein>
    <submittedName>
        <fullName evidence="1">Sulfotransferase family 2 domain-containing protein</fullName>
    </submittedName>
</protein>
<dbReference type="GO" id="GO:0008146">
    <property type="term" value="F:sulfotransferase activity"/>
    <property type="evidence" value="ECO:0007669"/>
    <property type="project" value="InterPro"/>
</dbReference>
<dbReference type="EMBL" id="JAPKNK010000010">
    <property type="protein sequence ID" value="MCX5571409.1"/>
    <property type="molecule type" value="Genomic_DNA"/>
</dbReference>
<reference evidence="1" key="1">
    <citation type="submission" date="2022-11" db="EMBL/GenBank/DDBJ databases">
        <title>Biodiversity and phylogenetic relationships of bacteria.</title>
        <authorList>
            <person name="Machado R.A.R."/>
            <person name="Bhat A."/>
            <person name="Loulou A."/>
            <person name="Kallel S."/>
        </authorList>
    </citation>
    <scope>NUCLEOTIDE SEQUENCE</scope>
    <source>
        <strain evidence="1">K-TC2</strain>
    </source>
</reference>
<gene>
    <name evidence="1" type="ORF">OSH07_19575</name>
</gene>
<dbReference type="GO" id="GO:0016020">
    <property type="term" value="C:membrane"/>
    <property type="evidence" value="ECO:0007669"/>
    <property type="project" value="InterPro"/>
</dbReference>
<accession>A0A9X3E4H7</accession>
<name>A0A9X3E4H7_9HYPH</name>
<evidence type="ECO:0000313" key="2">
    <source>
        <dbReference type="Proteomes" id="UP001144805"/>
    </source>
</evidence>
<dbReference type="InterPro" id="IPR005331">
    <property type="entry name" value="Sulfotransferase"/>
</dbReference>
<dbReference type="RefSeq" id="WP_266340372.1">
    <property type="nucleotide sequence ID" value="NZ_JAPKNK010000010.1"/>
</dbReference>
<dbReference type="InterPro" id="IPR027417">
    <property type="entry name" value="P-loop_NTPase"/>
</dbReference>
<dbReference type="SUPFAM" id="SSF52540">
    <property type="entry name" value="P-loop containing nucleoside triphosphate hydrolases"/>
    <property type="match status" value="1"/>
</dbReference>
<comment type="caution">
    <text evidence="1">The sequence shown here is derived from an EMBL/GenBank/DDBJ whole genome shotgun (WGS) entry which is preliminary data.</text>
</comment>
<dbReference type="AlphaFoldDB" id="A0A9X3E4H7"/>
<keyword evidence="2" id="KW-1185">Reference proteome</keyword>
<dbReference type="Pfam" id="PF03567">
    <property type="entry name" value="Sulfotransfer_2"/>
    <property type="match status" value="1"/>
</dbReference>
<proteinExistence type="predicted"/>
<sequence length="242" mass="28182">MTIISHKHRFIFLKSRKTAGSSVEGWLAPLLGQMDLVITSDENRRLPVLSTPHPVTRLAAIERPFKKALRLVRPGFRLDQHSEAMEVRRSVGEDVWRSYYKFSIERQPWDRLLSLWSWRQHRLKREISFDHFLDRIESNDGDPLVQYWSNIPAYADESGSIIVDTVLDYSKLTCELEGVAKRLRLPLSVDDLPRHKSGIRVKSRSVESLSREQIQRVSRICRAEIEMFGWEEPKCMQQALAG</sequence>
<organism evidence="1 2">
    <name type="scientific">Kaistia nematophila</name>
    <dbReference type="NCBI Taxonomy" id="2994654"/>
    <lineage>
        <taxon>Bacteria</taxon>
        <taxon>Pseudomonadati</taxon>
        <taxon>Pseudomonadota</taxon>
        <taxon>Alphaproteobacteria</taxon>
        <taxon>Hyphomicrobiales</taxon>
        <taxon>Kaistiaceae</taxon>
        <taxon>Kaistia</taxon>
    </lineage>
</organism>
<dbReference type="Proteomes" id="UP001144805">
    <property type="component" value="Unassembled WGS sequence"/>
</dbReference>
<evidence type="ECO:0000313" key="1">
    <source>
        <dbReference type="EMBL" id="MCX5571409.1"/>
    </source>
</evidence>